<reference evidence="6" key="1">
    <citation type="submission" date="2020-11" db="EMBL/GenBank/DDBJ databases">
        <authorList>
            <person name="Tran Van P."/>
        </authorList>
    </citation>
    <scope>NUCLEOTIDE SEQUENCE</scope>
</reference>
<evidence type="ECO:0000256" key="2">
    <source>
        <dbReference type="ARBA" id="ARBA00022840"/>
    </source>
</evidence>
<feature type="domain" description="RapZ C-terminal" evidence="5">
    <location>
        <begin position="88"/>
        <end position="207"/>
    </location>
</feature>
<dbReference type="NCBIfam" id="NF003828">
    <property type="entry name" value="PRK05416.1"/>
    <property type="match status" value="1"/>
</dbReference>
<dbReference type="InterPro" id="IPR053930">
    <property type="entry name" value="RapZ-like_N"/>
</dbReference>
<name>A0A7R8ZTG2_9CRUS</name>
<accession>A0A7R8ZTG2</accession>
<dbReference type="Pfam" id="PF03668">
    <property type="entry name" value="RapZ-like_N"/>
    <property type="match status" value="1"/>
</dbReference>
<protein>
    <submittedName>
        <fullName evidence="6">Uncharacterized protein</fullName>
    </submittedName>
</protein>
<keyword evidence="3" id="KW-0342">GTP-binding</keyword>
<dbReference type="Pfam" id="PF22740">
    <property type="entry name" value="PapZ_C"/>
    <property type="match status" value="1"/>
</dbReference>
<sequence>AQGHTTTVIYLHAETQALLKRFSETRRKHPLSHGQLTLPEAIEEESGLLAPVRIGADLTIDTTSLNIHELNLLLRQRIEVRPSDHSLSLLIQSFGFKHGIPLDSDFMFDMRCLPNPYWEPRLRQFTGLDAPIVEYLEQFPDVQRMYESLERFMEEWTPAFSSCNRSYVTVSIGCTGGRHRSVYMVEKLGNHLKEILGDSVKIRHRNVKS</sequence>
<gene>
    <name evidence="6" type="ORF">CTOB1V02_LOCUS14125</name>
</gene>
<dbReference type="OrthoDB" id="8300104at2759"/>
<dbReference type="GO" id="GO:0005525">
    <property type="term" value="F:GTP binding"/>
    <property type="evidence" value="ECO:0007669"/>
    <property type="project" value="UniProtKB-KW"/>
</dbReference>
<evidence type="ECO:0000259" key="5">
    <source>
        <dbReference type="Pfam" id="PF22740"/>
    </source>
</evidence>
<dbReference type="AlphaFoldDB" id="A0A7R8ZTG2"/>
<dbReference type="InterPro" id="IPR053931">
    <property type="entry name" value="RapZ_C"/>
</dbReference>
<feature type="non-terminal residue" evidence="6">
    <location>
        <position position="1"/>
    </location>
</feature>
<evidence type="ECO:0000313" key="6">
    <source>
        <dbReference type="EMBL" id="CAD7236310.1"/>
    </source>
</evidence>
<evidence type="ECO:0000256" key="3">
    <source>
        <dbReference type="ARBA" id="ARBA00023134"/>
    </source>
</evidence>
<organism evidence="6">
    <name type="scientific">Cyprideis torosa</name>
    <dbReference type="NCBI Taxonomy" id="163714"/>
    <lineage>
        <taxon>Eukaryota</taxon>
        <taxon>Metazoa</taxon>
        <taxon>Ecdysozoa</taxon>
        <taxon>Arthropoda</taxon>
        <taxon>Crustacea</taxon>
        <taxon>Oligostraca</taxon>
        <taxon>Ostracoda</taxon>
        <taxon>Podocopa</taxon>
        <taxon>Podocopida</taxon>
        <taxon>Cytherocopina</taxon>
        <taxon>Cytheroidea</taxon>
        <taxon>Cytherideidae</taxon>
        <taxon>Cyprideis</taxon>
    </lineage>
</organism>
<dbReference type="InterPro" id="IPR005337">
    <property type="entry name" value="RapZ-like"/>
</dbReference>
<dbReference type="PANTHER" id="PTHR30448">
    <property type="entry name" value="RNASE ADAPTER PROTEIN RAPZ"/>
    <property type="match status" value="1"/>
</dbReference>
<keyword evidence="1" id="KW-0547">Nucleotide-binding</keyword>
<dbReference type="EMBL" id="OB678090">
    <property type="protein sequence ID" value="CAD7236310.1"/>
    <property type="molecule type" value="Genomic_DNA"/>
</dbReference>
<dbReference type="GO" id="GO:0005524">
    <property type="term" value="F:ATP binding"/>
    <property type="evidence" value="ECO:0007669"/>
    <property type="project" value="UniProtKB-KW"/>
</dbReference>
<proteinExistence type="predicted"/>
<evidence type="ECO:0000259" key="4">
    <source>
        <dbReference type="Pfam" id="PF03668"/>
    </source>
</evidence>
<dbReference type="PANTHER" id="PTHR30448:SF0">
    <property type="entry name" value="RNASE ADAPTER PROTEIN RAPZ"/>
    <property type="match status" value="1"/>
</dbReference>
<feature type="domain" description="RapZ-like N-terminal" evidence="4">
    <location>
        <begin position="4"/>
        <end position="78"/>
    </location>
</feature>
<evidence type="ECO:0000256" key="1">
    <source>
        <dbReference type="ARBA" id="ARBA00022741"/>
    </source>
</evidence>
<keyword evidence="2" id="KW-0067">ATP-binding</keyword>